<keyword evidence="4" id="KW-0238">DNA-binding</keyword>
<dbReference type="AlphaFoldDB" id="A0A2A2F7H5"/>
<dbReference type="FunFam" id="3.40.50.300:FF:000006">
    <property type="entry name" value="DNA-binding transcriptional regulator NtrC"/>
    <property type="match status" value="1"/>
</dbReference>
<dbReference type="PANTHER" id="PTHR32071:SF77">
    <property type="entry name" value="TRANSCRIPTIONAL REGULATORY PROTEIN"/>
    <property type="match status" value="1"/>
</dbReference>
<evidence type="ECO:0000259" key="7">
    <source>
        <dbReference type="PROSITE" id="PS50045"/>
    </source>
</evidence>
<dbReference type="Pfam" id="PF01590">
    <property type="entry name" value="GAF"/>
    <property type="match status" value="1"/>
</dbReference>
<sequence>MQDNNNNPGDPGADPVADADQTHKEVIENSWYRCERYGLAHGAPPDFGDVRRGDVSALVDQHHDLMHTTENEVLPYYENILSNSSCLIVLADNQGHVLNTWGSPRFQGLGEHGLVPGHQWHERGVGTNAIGTALAAGHAVQVSRDEHFLRANRYMVGSASPIYDIRKEMIGVLDISSDAYLPQDHTLGMVKLMSLSVENQLIHAAFQQDHHIITFSTDISGLDSHWAGLLVLDDQGIVISANRRAWALLAQDIALMDIEQIFGFKFHELRQQPPNAPLTLWVFGRYRMWVRVQPPLAPSLKVADFRVKGQASGQGAPEPKPEPAAGNSELPEDVVPFDELEHGDRKVRQVLSQARKIIEKDIPILIHGETGAGKEIMVRSLHFHSSRREQTLVAVNCASIPTELVESELFGYEKGAFTGASSKGSVGLIRRAHGGTLFLDEIGEMPLHVQARLLRVLQERVVVPLGSSEVFPVDIRLVSASNRNLKAAADEGSFRQDLYYRISGLNIEVPALRHREDKAALIKYMYDRLQVDEGRVLMSPEVEDLLVRHPWPGNMRQLANVLKIAHAMADDGIMKREHLPADFYDDLNRVMESSPAEGAGESELPEPAVSRETAGALENRIQELYRQVGGNVSRTARLAGVSRNTVYKYVRSDSPDEGLPRA</sequence>
<dbReference type="RefSeq" id="WP_095617601.1">
    <property type="nucleotide sequence ID" value="NZ_NSKD01000003.1"/>
</dbReference>
<dbReference type="SUPFAM" id="SSF46689">
    <property type="entry name" value="Homeodomain-like"/>
    <property type="match status" value="1"/>
</dbReference>
<dbReference type="GO" id="GO:0003677">
    <property type="term" value="F:DNA binding"/>
    <property type="evidence" value="ECO:0007669"/>
    <property type="project" value="UniProtKB-KW"/>
</dbReference>
<dbReference type="SUPFAM" id="SSF52540">
    <property type="entry name" value="P-loop containing nucleoside triphosphate hydrolases"/>
    <property type="match status" value="1"/>
</dbReference>
<keyword evidence="5" id="KW-0804">Transcription</keyword>
<keyword evidence="9" id="KW-1185">Reference proteome</keyword>
<dbReference type="InterPro" id="IPR002078">
    <property type="entry name" value="Sigma_54_int"/>
</dbReference>
<dbReference type="PROSITE" id="PS00675">
    <property type="entry name" value="SIGMA54_INTERACT_1"/>
    <property type="match status" value="1"/>
</dbReference>
<keyword evidence="1" id="KW-0547">Nucleotide-binding</keyword>
<dbReference type="GO" id="GO:0005524">
    <property type="term" value="F:ATP binding"/>
    <property type="evidence" value="ECO:0007669"/>
    <property type="project" value="UniProtKB-KW"/>
</dbReference>
<dbReference type="InterPro" id="IPR003018">
    <property type="entry name" value="GAF"/>
</dbReference>
<dbReference type="PROSITE" id="PS50045">
    <property type="entry name" value="SIGMA54_INTERACT_4"/>
    <property type="match status" value="1"/>
</dbReference>
<evidence type="ECO:0000256" key="4">
    <source>
        <dbReference type="ARBA" id="ARBA00023125"/>
    </source>
</evidence>
<dbReference type="InterPro" id="IPR025944">
    <property type="entry name" value="Sigma_54_int_dom_CS"/>
</dbReference>
<dbReference type="InterPro" id="IPR009057">
    <property type="entry name" value="Homeodomain-like_sf"/>
</dbReference>
<evidence type="ECO:0000256" key="2">
    <source>
        <dbReference type="ARBA" id="ARBA00022840"/>
    </source>
</evidence>
<proteinExistence type="predicted"/>
<dbReference type="Pfam" id="PF25601">
    <property type="entry name" value="AAA_lid_14"/>
    <property type="match status" value="1"/>
</dbReference>
<dbReference type="CDD" id="cd00009">
    <property type="entry name" value="AAA"/>
    <property type="match status" value="1"/>
</dbReference>
<comment type="caution">
    <text evidence="8">The sequence shown here is derived from an EMBL/GenBank/DDBJ whole genome shotgun (WGS) entry which is preliminary data.</text>
</comment>
<dbReference type="Pfam" id="PF00158">
    <property type="entry name" value="Sigma54_activat"/>
    <property type="match status" value="1"/>
</dbReference>
<reference evidence="8 9" key="1">
    <citation type="submission" date="2017-08" db="EMBL/GenBank/DDBJ databases">
        <title>Halovibrio sewagensis sp. nov., isolated from wastewater of high salinity.</title>
        <authorList>
            <person name="Dong X."/>
            <person name="Zhang G."/>
        </authorList>
    </citation>
    <scope>NUCLEOTIDE SEQUENCE [LARGE SCALE GENOMIC DNA]</scope>
    <source>
        <strain evidence="8 9">YL5-2</strain>
    </source>
</reference>
<dbReference type="GO" id="GO:0006355">
    <property type="term" value="P:regulation of DNA-templated transcription"/>
    <property type="evidence" value="ECO:0007669"/>
    <property type="project" value="InterPro"/>
</dbReference>
<dbReference type="SMART" id="SM00382">
    <property type="entry name" value="AAA"/>
    <property type="match status" value="1"/>
</dbReference>
<dbReference type="InterPro" id="IPR003593">
    <property type="entry name" value="AAA+_ATPase"/>
</dbReference>
<dbReference type="PROSITE" id="PS00676">
    <property type="entry name" value="SIGMA54_INTERACT_2"/>
    <property type="match status" value="1"/>
</dbReference>
<dbReference type="InterPro" id="IPR025943">
    <property type="entry name" value="Sigma_54_int_dom_ATP-bd_2"/>
</dbReference>
<dbReference type="InterPro" id="IPR025662">
    <property type="entry name" value="Sigma_54_int_dom_ATP-bd_1"/>
</dbReference>
<organism evidence="8 9">
    <name type="scientific">Halovibrio salipaludis</name>
    <dbReference type="NCBI Taxonomy" id="2032626"/>
    <lineage>
        <taxon>Bacteria</taxon>
        <taxon>Pseudomonadati</taxon>
        <taxon>Pseudomonadota</taxon>
        <taxon>Gammaproteobacteria</taxon>
        <taxon>Oceanospirillales</taxon>
        <taxon>Halomonadaceae</taxon>
        <taxon>Halovibrio</taxon>
    </lineage>
</organism>
<dbReference type="InterPro" id="IPR027417">
    <property type="entry name" value="P-loop_NTPase"/>
</dbReference>
<feature type="domain" description="Sigma-54 factor interaction" evidence="7">
    <location>
        <begin position="340"/>
        <end position="567"/>
    </location>
</feature>
<feature type="region of interest" description="Disordered" evidence="6">
    <location>
        <begin position="308"/>
        <end position="331"/>
    </location>
</feature>
<gene>
    <name evidence="8" type="ORF">CK501_08420</name>
</gene>
<accession>A0A2A2F7H5</accession>
<evidence type="ECO:0000256" key="6">
    <source>
        <dbReference type="SAM" id="MobiDB-lite"/>
    </source>
</evidence>
<name>A0A2A2F7H5_9GAMM</name>
<evidence type="ECO:0000313" key="8">
    <source>
        <dbReference type="EMBL" id="PAU80770.1"/>
    </source>
</evidence>
<dbReference type="PROSITE" id="PS00688">
    <property type="entry name" value="SIGMA54_INTERACT_3"/>
    <property type="match status" value="1"/>
</dbReference>
<protein>
    <submittedName>
        <fullName evidence="8">Sigma-54-dependent Fis family transcriptional regulator</fullName>
    </submittedName>
</protein>
<dbReference type="Gene3D" id="1.10.8.60">
    <property type="match status" value="1"/>
</dbReference>
<evidence type="ECO:0000256" key="1">
    <source>
        <dbReference type="ARBA" id="ARBA00022741"/>
    </source>
</evidence>
<keyword evidence="2" id="KW-0067">ATP-binding</keyword>
<dbReference type="Gene3D" id="1.10.10.60">
    <property type="entry name" value="Homeodomain-like"/>
    <property type="match status" value="1"/>
</dbReference>
<evidence type="ECO:0000313" key="9">
    <source>
        <dbReference type="Proteomes" id="UP000218896"/>
    </source>
</evidence>
<dbReference type="InterPro" id="IPR029016">
    <property type="entry name" value="GAF-like_dom_sf"/>
</dbReference>
<dbReference type="InterPro" id="IPR058031">
    <property type="entry name" value="AAA_lid_NorR"/>
</dbReference>
<dbReference type="EMBL" id="NSKD01000003">
    <property type="protein sequence ID" value="PAU80770.1"/>
    <property type="molecule type" value="Genomic_DNA"/>
</dbReference>
<dbReference type="Proteomes" id="UP000218896">
    <property type="component" value="Unassembled WGS sequence"/>
</dbReference>
<evidence type="ECO:0000256" key="3">
    <source>
        <dbReference type="ARBA" id="ARBA00023015"/>
    </source>
</evidence>
<dbReference type="Gene3D" id="3.40.50.300">
    <property type="entry name" value="P-loop containing nucleotide triphosphate hydrolases"/>
    <property type="match status" value="1"/>
</dbReference>
<evidence type="ECO:0000256" key="5">
    <source>
        <dbReference type="ARBA" id="ARBA00023163"/>
    </source>
</evidence>
<dbReference type="OrthoDB" id="9804019at2"/>
<keyword evidence="3" id="KW-0805">Transcription regulation</keyword>
<dbReference type="Gene3D" id="3.30.450.40">
    <property type="match status" value="1"/>
</dbReference>
<dbReference type="PANTHER" id="PTHR32071">
    <property type="entry name" value="TRANSCRIPTIONAL REGULATORY PROTEIN"/>
    <property type="match status" value="1"/>
</dbReference>